<organism evidence="1 2">
    <name type="scientific">Solanum tuberosum</name>
    <name type="common">Potato</name>
    <dbReference type="NCBI Taxonomy" id="4113"/>
    <lineage>
        <taxon>Eukaryota</taxon>
        <taxon>Viridiplantae</taxon>
        <taxon>Streptophyta</taxon>
        <taxon>Embryophyta</taxon>
        <taxon>Tracheophyta</taxon>
        <taxon>Spermatophyta</taxon>
        <taxon>Magnoliopsida</taxon>
        <taxon>eudicotyledons</taxon>
        <taxon>Gunneridae</taxon>
        <taxon>Pentapetalae</taxon>
        <taxon>asterids</taxon>
        <taxon>lamiids</taxon>
        <taxon>Solanales</taxon>
        <taxon>Solanaceae</taxon>
        <taxon>Solanoideae</taxon>
        <taxon>Solaneae</taxon>
        <taxon>Solanum</taxon>
    </lineage>
</organism>
<evidence type="ECO:0000313" key="1">
    <source>
        <dbReference type="EnsemblPlants" id="PGSC0003DMT400085981"/>
    </source>
</evidence>
<accession>M1DAQ4</accession>
<dbReference type="Gramene" id="PGSC0003DMT400085981">
    <property type="protein sequence ID" value="PGSC0003DMT400085981"/>
    <property type="gene ID" value="PGSC0003DMG400035552"/>
</dbReference>
<sequence>MSPILGLIRLPIRKATLSFDVKFFRPAPTIDFTAFQTELASLRVDIASLLALVETVPEAAPEIEEVEVVMTAFFGDIVPPPDPSHAAGKCHCSSDHTSDVD</sequence>
<reference evidence="1" key="2">
    <citation type="submission" date="2015-06" db="UniProtKB">
        <authorList>
            <consortium name="EnsemblPlants"/>
        </authorList>
    </citation>
    <scope>IDENTIFICATION</scope>
    <source>
        <strain evidence="1">DM1-3 516 R44</strain>
    </source>
</reference>
<protein>
    <recommendedName>
        <fullName evidence="3">Integrase core domain containing protein</fullName>
    </recommendedName>
</protein>
<dbReference type="InParanoid" id="M1DAQ4"/>
<dbReference type="HOGENOM" id="CLU_028647_7_1_1"/>
<evidence type="ECO:0000313" key="2">
    <source>
        <dbReference type="Proteomes" id="UP000011115"/>
    </source>
</evidence>
<name>M1DAQ4_SOLTU</name>
<dbReference type="EnsemblPlants" id="PGSC0003DMT400085981">
    <property type="protein sequence ID" value="PGSC0003DMT400085981"/>
    <property type="gene ID" value="PGSC0003DMG400035552"/>
</dbReference>
<keyword evidence="2" id="KW-1185">Reference proteome</keyword>
<evidence type="ECO:0008006" key="3">
    <source>
        <dbReference type="Google" id="ProtNLM"/>
    </source>
</evidence>
<reference evidence="2" key="1">
    <citation type="journal article" date="2011" name="Nature">
        <title>Genome sequence and analysis of the tuber crop potato.</title>
        <authorList>
            <consortium name="The Potato Genome Sequencing Consortium"/>
        </authorList>
    </citation>
    <scope>NUCLEOTIDE SEQUENCE [LARGE SCALE GENOMIC DNA]</scope>
    <source>
        <strain evidence="2">cv. DM1-3 516 R44</strain>
    </source>
</reference>
<proteinExistence type="predicted"/>
<dbReference type="AlphaFoldDB" id="M1DAQ4"/>
<dbReference type="Proteomes" id="UP000011115">
    <property type="component" value="Unassembled WGS sequence"/>
</dbReference>
<dbReference type="PaxDb" id="4113-PGSC0003DMT400085981"/>